<proteinExistence type="inferred from homology"/>
<dbReference type="Gene3D" id="2.130.10.10">
    <property type="entry name" value="YVTN repeat-like/Quinoprotein amine dehydrogenase"/>
    <property type="match status" value="1"/>
</dbReference>
<feature type="repeat" description="WD" evidence="6">
    <location>
        <begin position="317"/>
        <end position="356"/>
    </location>
</feature>
<dbReference type="InterPro" id="IPR036322">
    <property type="entry name" value="WD40_repeat_dom_sf"/>
</dbReference>
<evidence type="ECO:0000256" key="5">
    <source>
        <dbReference type="ARBA" id="ARBA00023125"/>
    </source>
</evidence>
<dbReference type="InterPro" id="IPR001680">
    <property type="entry name" value="WD40_rpt"/>
</dbReference>
<keyword evidence="3" id="KW-0677">Repeat</keyword>
<dbReference type="SUPFAM" id="SSF50978">
    <property type="entry name" value="WD40 repeat-like"/>
    <property type="match status" value="1"/>
</dbReference>
<evidence type="ECO:0000256" key="3">
    <source>
        <dbReference type="ARBA" id="ARBA00022737"/>
    </source>
</evidence>
<feature type="repeat" description="WD" evidence="6">
    <location>
        <begin position="360"/>
        <end position="401"/>
    </location>
</feature>
<dbReference type="GO" id="GO:0006974">
    <property type="term" value="P:DNA damage response"/>
    <property type="evidence" value="ECO:0007669"/>
    <property type="project" value="UniProtKB-KW"/>
</dbReference>
<dbReference type="OMA" id="FSWFELQ"/>
<dbReference type="AlphaFoldDB" id="A0A8T2TD88"/>
<dbReference type="PROSITE" id="PS00678">
    <property type="entry name" value="WD_REPEATS_1"/>
    <property type="match status" value="1"/>
</dbReference>
<evidence type="ECO:0000313" key="9">
    <source>
        <dbReference type="Proteomes" id="UP000825935"/>
    </source>
</evidence>
<dbReference type="InterPro" id="IPR015943">
    <property type="entry name" value="WD40/YVTN_repeat-like_dom_sf"/>
</dbReference>
<dbReference type="Proteomes" id="UP000825935">
    <property type="component" value="Chromosome 13"/>
</dbReference>
<evidence type="ECO:0000313" key="8">
    <source>
        <dbReference type="EMBL" id="KAH7420492.1"/>
    </source>
</evidence>
<dbReference type="EMBL" id="CM035418">
    <property type="protein sequence ID" value="KAH7420492.1"/>
    <property type="molecule type" value="Genomic_DNA"/>
</dbReference>
<keyword evidence="2 6" id="KW-0853">WD repeat</keyword>
<dbReference type="GO" id="GO:2000001">
    <property type="term" value="P:regulation of DNA damage checkpoint"/>
    <property type="evidence" value="ECO:0007669"/>
    <property type="project" value="TreeGrafter"/>
</dbReference>
<sequence length="485" mass="54271">MATSVSSDDSSADALTEYERQRLENVKRNQALIAALGIQHVKAEIQQQSASKKADHKGYKKSADKRAREREEPIVTRRLRSSRVSWTSEDAEKLGNPPSPEPVKDLFKVEDKRKSLNILSTCVRQSSTENFLERLRNFDDQVPLAQVCTFKRRKREHGDIGPNDLSLHKTDIARVVPGRIMSVAFLPINDFLLVVAGDKFGHLGFWEVESRDEDGDGVNIFQPHSAPVSGVAVQPPGATKICMFIQVLTCSYDGTVKRLDVEISMFDLMYSLDNDDIFSAICTVPGSTNCAYVAEGSGTLKMLDVREKKFSSSGLFHQRRINTIDISKQSPWLMVTASTDTDVSVWDVRKMKKSRDRIGHVQHKKAVHSAYFSPSGSTIATCSYDNTIALYKVLTNEQPVYIAHPNMNNRWISTFRAIWGWNDRHVFVGNMKRTIDVISTELAAECSWLSSPLMTSIPCRLATHPSRPGVLAGCSAGGQVYVWRK</sequence>
<evidence type="ECO:0000256" key="2">
    <source>
        <dbReference type="ARBA" id="ARBA00022574"/>
    </source>
</evidence>
<organism evidence="8 9">
    <name type="scientific">Ceratopteris richardii</name>
    <name type="common">Triangle waterfern</name>
    <dbReference type="NCBI Taxonomy" id="49495"/>
    <lineage>
        <taxon>Eukaryota</taxon>
        <taxon>Viridiplantae</taxon>
        <taxon>Streptophyta</taxon>
        <taxon>Embryophyta</taxon>
        <taxon>Tracheophyta</taxon>
        <taxon>Polypodiopsida</taxon>
        <taxon>Polypodiidae</taxon>
        <taxon>Polypodiales</taxon>
        <taxon>Pteridineae</taxon>
        <taxon>Pteridaceae</taxon>
        <taxon>Parkerioideae</taxon>
        <taxon>Ceratopteris</taxon>
    </lineage>
</organism>
<dbReference type="PROSITE" id="PS50082">
    <property type="entry name" value="WD_REPEATS_2"/>
    <property type="match status" value="2"/>
</dbReference>
<dbReference type="PANTHER" id="PTHR14773">
    <property type="entry name" value="WD REPEAT-CONTAINING PROTEIN 76"/>
    <property type="match status" value="1"/>
</dbReference>
<evidence type="ECO:0000256" key="4">
    <source>
        <dbReference type="ARBA" id="ARBA00022763"/>
    </source>
</evidence>
<comment type="caution">
    <text evidence="8">The sequence shown here is derived from an EMBL/GenBank/DDBJ whole genome shotgun (WGS) entry which is preliminary data.</text>
</comment>
<evidence type="ECO:0000256" key="1">
    <source>
        <dbReference type="ARBA" id="ARBA00005434"/>
    </source>
</evidence>
<reference evidence="8" key="1">
    <citation type="submission" date="2021-08" db="EMBL/GenBank/DDBJ databases">
        <title>WGS assembly of Ceratopteris richardii.</title>
        <authorList>
            <person name="Marchant D.B."/>
            <person name="Chen G."/>
            <person name="Jenkins J."/>
            <person name="Shu S."/>
            <person name="Leebens-Mack J."/>
            <person name="Grimwood J."/>
            <person name="Schmutz J."/>
            <person name="Soltis P."/>
            <person name="Soltis D."/>
            <person name="Chen Z.-H."/>
        </authorList>
    </citation>
    <scope>NUCLEOTIDE SEQUENCE</scope>
    <source>
        <strain evidence="8">Whitten #5841</strain>
        <tissue evidence="8">Leaf</tissue>
    </source>
</reference>
<evidence type="ECO:0000256" key="6">
    <source>
        <dbReference type="PROSITE-ProRule" id="PRU00221"/>
    </source>
</evidence>
<dbReference type="SMART" id="SM00320">
    <property type="entry name" value="WD40"/>
    <property type="match status" value="5"/>
</dbReference>
<keyword evidence="4" id="KW-0227">DNA damage</keyword>
<keyword evidence="9" id="KW-1185">Reference proteome</keyword>
<comment type="similarity">
    <text evidence="1">Belongs to the WD repeat DDB2/WDR76 family.</text>
</comment>
<dbReference type="OrthoDB" id="9890280at2759"/>
<keyword evidence="5" id="KW-0238">DNA-binding</keyword>
<dbReference type="InterPro" id="IPR050853">
    <property type="entry name" value="WD_repeat_DNA-damage-binding"/>
</dbReference>
<evidence type="ECO:0008006" key="10">
    <source>
        <dbReference type="Google" id="ProtNLM"/>
    </source>
</evidence>
<accession>A0A8T2TD88</accession>
<name>A0A8T2TD88_CERRI</name>
<feature type="compositionally biased region" description="Basic and acidic residues" evidence="7">
    <location>
        <begin position="52"/>
        <end position="75"/>
    </location>
</feature>
<dbReference type="PANTHER" id="PTHR14773:SF0">
    <property type="entry name" value="WD REPEAT-CONTAINING PROTEIN 76"/>
    <property type="match status" value="1"/>
</dbReference>
<dbReference type="GO" id="GO:0005634">
    <property type="term" value="C:nucleus"/>
    <property type="evidence" value="ECO:0007669"/>
    <property type="project" value="TreeGrafter"/>
</dbReference>
<dbReference type="InterPro" id="IPR019775">
    <property type="entry name" value="WD40_repeat_CS"/>
</dbReference>
<dbReference type="GO" id="GO:0003677">
    <property type="term" value="F:DNA binding"/>
    <property type="evidence" value="ECO:0007669"/>
    <property type="project" value="UniProtKB-KW"/>
</dbReference>
<feature type="region of interest" description="Disordered" evidence="7">
    <location>
        <begin position="44"/>
        <end position="76"/>
    </location>
</feature>
<dbReference type="Pfam" id="PF00400">
    <property type="entry name" value="WD40"/>
    <property type="match status" value="3"/>
</dbReference>
<protein>
    <recommendedName>
        <fullName evidence="10">WD repeat-containing protein 76</fullName>
    </recommendedName>
</protein>
<gene>
    <name evidence="8" type="ORF">KP509_13G010000</name>
</gene>
<evidence type="ECO:0000256" key="7">
    <source>
        <dbReference type="SAM" id="MobiDB-lite"/>
    </source>
</evidence>